<keyword evidence="2" id="KW-1185">Reference proteome</keyword>
<dbReference type="InParanoid" id="G4U228"/>
<dbReference type="Proteomes" id="UP000007148">
    <property type="component" value="Unassembled WGS sequence"/>
</dbReference>
<gene>
    <name evidence="1" type="ORF">PIIN_11598</name>
</gene>
<dbReference type="AlphaFoldDB" id="G4U228"/>
<reference evidence="1 2" key="1">
    <citation type="journal article" date="2011" name="PLoS Pathog.">
        <title>Endophytic Life Strategies Decoded by Genome and Transcriptome Analyses of the Mutualistic Root Symbiont Piriformospora indica.</title>
        <authorList>
            <person name="Zuccaro A."/>
            <person name="Lahrmann U."/>
            <person name="Guldener U."/>
            <person name="Langen G."/>
            <person name="Pfiffi S."/>
            <person name="Biedenkopf D."/>
            <person name="Wong P."/>
            <person name="Samans B."/>
            <person name="Grimm C."/>
            <person name="Basiewicz M."/>
            <person name="Murat C."/>
            <person name="Martin F."/>
            <person name="Kogel K.H."/>
        </authorList>
    </citation>
    <scope>NUCLEOTIDE SEQUENCE [LARGE SCALE GENOMIC DNA]</scope>
    <source>
        <strain evidence="1 2">DSM 11827</strain>
    </source>
</reference>
<name>G4U228_SERID</name>
<evidence type="ECO:0000313" key="2">
    <source>
        <dbReference type="Proteomes" id="UP000007148"/>
    </source>
</evidence>
<accession>G4U228</accession>
<dbReference type="HOGENOM" id="CLU_2321252_0_0_1"/>
<dbReference type="EMBL" id="CAFZ01001790">
    <property type="protein sequence ID" value="CCA77621.1"/>
    <property type="molecule type" value="Genomic_DNA"/>
</dbReference>
<protein>
    <submittedName>
        <fullName evidence="1">Uncharacterized protein</fullName>
    </submittedName>
</protein>
<proteinExistence type="predicted"/>
<sequence length="99" mass="10741">MELKKESILTERPSISSTKVVFSASTAINLVFSEGRVGLRVAQRIALLRAQVSKGAAALLGASKANHNVGAKRRTEARREHPVMLNHKVCGLPPQWIAN</sequence>
<organism evidence="1 2">
    <name type="scientific">Serendipita indica (strain DSM 11827)</name>
    <name type="common">Root endophyte fungus</name>
    <name type="synonym">Piriformospora indica</name>
    <dbReference type="NCBI Taxonomy" id="1109443"/>
    <lineage>
        <taxon>Eukaryota</taxon>
        <taxon>Fungi</taxon>
        <taxon>Dikarya</taxon>
        <taxon>Basidiomycota</taxon>
        <taxon>Agaricomycotina</taxon>
        <taxon>Agaricomycetes</taxon>
        <taxon>Sebacinales</taxon>
        <taxon>Serendipitaceae</taxon>
        <taxon>Serendipita</taxon>
    </lineage>
</organism>
<evidence type="ECO:0000313" key="1">
    <source>
        <dbReference type="EMBL" id="CCA77621.1"/>
    </source>
</evidence>
<comment type="caution">
    <text evidence="1">The sequence shown here is derived from an EMBL/GenBank/DDBJ whole genome shotgun (WGS) entry which is preliminary data.</text>
</comment>